<evidence type="ECO:0000256" key="1">
    <source>
        <dbReference type="SAM" id="MobiDB-lite"/>
    </source>
</evidence>
<comment type="caution">
    <text evidence="2">The sequence shown here is derived from an EMBL/GenBank/DDBJ whole genome shotgun (WGS) entry which is preliminary data.</text>
</comment>
<evidence type="ECO:0000313" key="3">
    <source>
        <dbReference type="Proteomes" id="UP000245119"/>
    </source>
</evidence>
<dbReference type="EMBL" id="PZQS01000009">
    <property type="protein sequence ID" value="PVD24734.1"/>
    <property type="molecule type" value="Genomic_DNA"/>
</dbReference>
<dbReference type="AlphaFoldDB" id="A0A2T7NUA1"/>
<name>A0A2T7NUA1_POMCA</name>
<feature type="compositionally biased region" description="Basic and acidic residues" evidence="1">
    <location>
        <begin position="111"/>
        <end position="120"/>
    </location>
</feature>
<sequence length="485" mass="54365">MDTVNVLLRSQMTSRAEVKAGRREWRYAGLLPTARSTTSGSVSGYRSHTIPSLRSYPQAGGAYPPAGAAPYPQGQHGAGYPPGSPRYTDNRVVAAGAAPPAGAAPSYQGEMPHEDVKDDPNLQAPTPPPPVWSRWAWWLAMRGSASVQVRADISLAPPSYEELMQGPPPERSGFTSSPTITEEDARAALHQFVAENCCYGSKAAKEMVFRELKSSSAFHYTLETFAESRSTCWAYEPYKGQAIDGPERGPAPGPWDVQATAPALFSTQRVDVEVPHTASVKPCHNCFARGYTRCYRCHGRGRLFCHQCHGKGHQTVYENGEHIHRRCIWCDGDGRRRCYTCNGFGQVECTVCRTHGNLKCYIKLTIQWTNHTKDHVVERTALPDQLIREVSGQVAFEEQQPRVWPINHFPDQEINMASKSLVQEHRQAFPTERILMQRHRVRIVPVTQVMYTYKSQQNAFFVYGFEHKVYAPDYPDQCCWGCTLL</sequence>
<protein>
    <recommendedName>
        <fullName evidence="4">Protein SSUH2 homolog</fullName>
    </recommendedName>
</protein>
<dbReference type="InterPro" id="IPR052789">
    <property type="entry name" value="SSUH2_homolog"/>
</dbReference>
<gene>
    <name evidence="2" type="ORF">C0Q70_15219</name>
</gene>
<proteinExistence type="predicted"/>
<feature type="compositionally biased region" description="Low complexity" evidence="1">
    <location>
        <begin position="94"/>
        <end position="105"/>
    </location>
</feature>
<evidence type="ECO:0008006" key="4">
    <source>
        <dbReference type="Google" id="ProtNLM"/>
    </source>
</evidence>
<feature type="compositionally biased region" description="Low complexity" evidence="1">
    <location>
        <begin position="56"/>
        <end position="79"/>
    </location>
</feature>
<dbReference type="PANTHER" id="PTHR48465">
    <property type="entry name" value="PROTEIN SSUH2 HOMOLOG"/>
    <property type="match status" value="1"/>
</dbReference>
<dbReference type="OrthoDB" id="3355217at2759"/>
<evidence type="ECO:0000313" key="2">
    <source>
        <dbReference type="EMBL" id="PVD24734.1"/>
    </source>
</evidence>
<dbReference type="PANTHER" id="PTHR48465:SF1">
    <property type="entry name" value="PROTEIN SSUH2 HOMOLOG"/>
    <property type="match status" value="1"/>
</dbReference>
<reference evidence="2 3" key="1">
    <citation type="submission" date="2018-04" db="EMBL/GenBank/DDBJ databases">
        <title>The genome of golden apple snail Pomacea canaliculata provides insight into stress tolerance and invasive adaptation.</title>
        <authorList>
            <person name="Liu C."/>
            <person name="Liu B."/>
            <person name="Ren Y."/>
            <person name="Zhang Y."/>
            <person name="Wang H."/>
            <person name="Li S."/>
            <person name="Jiang F."/>
            <person name="Yin L."/>
            <person name="Zhang G."/>
            <person name="Qian W."/>
            <person name="Fan W."/>
        </authorList>
    </citation>
    <scope>NUCLEOTIDE SEQUENCE [LARGE SCALE GENOMIC DNA]</scope>
    <source>
        <strain evidence="2">SZHN2017</strain>
        <tissue evidence="2">Muscle</tissue>
    </source>
</reference>
<keyword evidence="3" id="KW-1185">Reference proteome</keyword>
<feature type="region of interest" description="Disordered" evidence="1">
    <location>
        <begin position="56"/>
        <end position="127"/>
    </location>
</feature>
<accession>A0A2T7NUA1</accession>
<dbReference type="Proteomes" id="UP000245119">
    <property type="component" value="Linkage Group LG9"/>
</dbReference>
<organism evidence="2 3">
    <name type="scientific">Pomacea canaliculata</name>
    <name type="common">Golden apple snail</name>
    <dbReference type="NCBI Taxonomy" id="400727"/>
    <lineage>
        <taxon>Eukaryota</taxon>
        <taxon>Metazoa</taxon>
        <taxon>Spiralia</taxon>
        <taxon>Lophotrochozoa</taxon>
        <taxon>Mollusca</taxon>
        <taxon>Gastropoda</taxon>
        <taxon>Caenogastropoda</taxon>
        <taxon>Architaenioglossa</taxon>
        <taxon>Ampullarioidea</taxon>
        <taxon>Ampullariidae</taxon>
        <taxon>Pomacea</taxon>
    </lineage>
</organism>